<dbReference type="InterPro" id="IPR008969">
    <property type="entry name" value="CarboxyPept-like_regulatory"/>
</dbReference>
<organism evidence="2">
    <name type="scientific">human gut metagenome</name>
    <dbReference type="NCBI Taxonomy" id="408170"/>
    <lineage>
        <taxon>unclassified sequences</taxon>
        <taxon>metagenomes</taxon>
        <taxon>organismal metagenomes</taxon>
    </lineage>
</organism>
<dbReference type="EMBL" id="AJWZ01010301">
    <property type="protein sequence ID" value="EKC48860.1"/>
    <property type="molecule type" value="Genomic_DNA"/>
</dbReference>
<evidence type="ECO:0000313" key="2">
    <source>
        <dbReference type="EMBL" id="EKC48860.1"/>
    </source>
</evidence>
<dbReference type="SUPFAM" id="SSF49464">
    <property type="entry name" value="Carboxypeptidase regulatory domain-like"/>
    <property type="match status" value="1"/>
</dbReference>
<accession>K1S521</accession>
<reference evidence="2" key="1">
    <citation type="journal article" date="2013" name="Environ. Microbiol.">
        <title>Microbiota from the distal guts of lean and obese adolescents exhibit partial functional redundancy besides clear differences in community structure.</title>
        <authorList>
            <person name="Ferrer M."/>
            <person name="Ruiz A."/>
            <person name="Lanza F."/>
            <person name="Haange S.B."/>
            <person name="Oberbach A."/>
            <person name="Till H."/>
            <person name="Bargiela R."/>
            <person name="Campoy C."/>
            <person name="Segura M.T."/>
            <person name="Richter M."/>
            <person name="von Bergen M."/>
            <person name="Seifert J."/>
            <person name="Suarez A."/>
        </authorList>
    </citation>
    <scope>NUCLEOTIDE SEQUENCE</scope>
</reference>
<name>K1S521_9ZZZZ</name>
<keyword evidence="2" id="KW-0675">Receptor</keyword>
<protein>
    <submittedName>
        <fullName evidence="2">TonB-dependent receptor domain protein</fullName>
    </submittedName>
</protein>
<gene>
    <name evidence="2" type="ORF">OBE_14947</name>
</gene>
<dbReference type="Gene3D" id="2.60.40.1120">
    <property type="entry name" value="Carboxypeptidase-like, regulatory domain"/>
    <property type="match status" value="1"/>
</dbReference>
<sequence>MMAQEFTLHGKVVDENNQPLEFAIVSVASQGKTAVTSLKGDYSLKLHSADSVVVKFSYIGFKTKTKVAEKTARKTNPAGGTSRSIHHPR</sequence>
<dbReference type="AlphaFoldDB" id="K1S521"/>
<feature type="region of interest" description="Disordered" evidence="1">
    <location>
        <begin position="69"/>
        <end position="89"/>
    </location>
</feature>
<comment type="caution">
    <text evidence="2">The sequence shown here is derived from an EMBL/GenBank/DDBJ whole genome shotgun (WGS) entry which is preliminary data.</text>
</comment>
<dbReference type="Pfam" id="PF13715">
    <property type="entry name" value="CarbopepD_reg_2"/>
    <property type="match status" value="1"/>
</dbReference>
<proteinExistence type="predicted"/>
<evidence type="ECO:0000256" key="1">
    <source>
        <dbReference type="SAM" id="MobiDB-lite"/>
    </source>
</evidence>